<reference evidence="2 3" key="1">
    <citation type="submission" date="2018-09" db="EMBL/GenBank/DDBJ databases">
        <title>Rhizobium sp. MAE2-X.</title>
        <authorList>
            <person name="Lee Y."/>
            <person name="Jeon C.O."/>
        </authorList>
    </citation>
    <scope>NUCLEOTIDE SEQUENCE [LARGE SCALE GENOMIC DNA]</scope>
    <source>
        <strain evidence="2 3">MAE2-X</strain>
    </source>
</reference>
<evidence type="ECO:0000313" key="3">
    <source>
        <dbReference type="Proteomes" id="UP000596351"/>
    </source>
</evidence>
<dbReference type="Proteomes" id="UP000596351">
    <property type="component" value="Chromosome"/>
</dbReference>
<proteinExistence type="predicted"/>
<accession>A0ABX7EVH1</accession>
<name>A0ABX7EVH1_9HYPH</name>
<dbReference type="EC" id="3.5.1.68" evidence="2"/>
<organism evidence="2 3">
    <name type="scientific">Rhizobium rosettiformans</name>
    <dbReference type="NCBI Taxonomy" id="1368430"/>
    <lineage>
        <taxon>Bacteria</taxon>
        <taxon>Pseudomonadati</taxon>
        <taxon>Pseudomonadota</taxon>
        <taxon>Alphaproteobacteria</taxon>
        <taxon>Hyphomicrobiales</taxon>
        <taxon>Rhizobiaceae</taxon>
        <taxon>Rhizobium/Agrobacterium group</taxon>
        <taxon>Rhizobium</taxon>
    </lineage>
</organism>
<dbReference type="SUPFAM" id="SSF53187">
    <property type="entry name" value="Zn-dependent exopeptidases"/>
    <property type="match status" value="1"/>
</dbReference>
<dbReference type="GO" id="GO:0050129">
    <property type="term" value="F:N-formylglutamate deformylase activity"/>
    <property type="evidence" value="ECO:0007669"/>
    <property type="project" value="UniProtKB-EC"/>
</dbReference>
<protein>
    <submittedName>
        <fullName evidence="2">N-formylglutamate deformylase</fullName>
        <ecNumber evidence="2">3.5.1.68</ecNumber>
    </submittedName>
</protein>
<evidence type="ECO:0000313" key="2">
    <source>
        <dbReference type="EMBL" id="QRF51171.1"/>
    </source>
</evidence>
<dbReference type="Gene3D" id="3.40.630.40">
    <property type="entry name" value="Zn-dependent exopeptidases"/>
    <property type="match status" value="1"/>
</dbReference>
<dbReference type="InterPro" id="IPR007709">
    <property type="entry name" value="N-FG_amidohydro"/>
</dbReference>
<dbReference type="EMBL" id="CP032405">
    <property type="protein sequence ID" value="QRF51171.1"/>
    <property type="molecule type" value="Genomic_DNA"/>
</dbReference>
<keyword evidence="2" id="KW-0378">Hydrolase</keyword>
<evidence type="ECO:0000256" key="1">
    <source>
        <dbReference type="SAM" id="MobiDB-lite"/>
    </source>
</evidence>
<dbReference type="InterPro" id="IPR010247">
    <property type="entry name" value="HutG_amidohyd"/>
</dbReference>
<dbReference type="RefSeq" id="WP_203018924.1">
    <property type="nucleotide sequence ID" value="NZ_CP032405.1"/>
</dbReference>
<keyword evidence="3" id="KW-1185">Reference proteome</keyword>
<dbReference type="NCBIfam" id="TIGR02017">
    <property type="entry name" value="hutG_amidohyd"/>
    <property type="match status" value="1"/>
</dbReference>
<sequence>MAVFEVKQGTSPVILAFPHTGTDVPPAIRDRLNDNGKLLADTDWHIHELYAGLLPDATTVRATFHRYVIDANRDPDGVSLYPGQNTTGLVPETDFDGVAIWKSGEEPTDDDIAERLAGFHQPYHAALKVEIERVKAMHGVAVLYDCHSIRSRIPYLFEGPLPDFNIGTDMGRTCDARIERTAAEIAGLAEGYRSVVNGRFKGGWTTRHYGQPDTGVHAIQMELAQITHLATEAPPFAYDVGKAEALRHHLKIILTSIEAIALELPNMQPLIRLPAPSPRKRGEGSAPQPRFSLSPPAGRGSGEGPF</sequence>
<dbReference type="Pfam" id="PF05013">
    <property type="entry name" value="FGase"/>
    <property type="match status" value="1"/>
</dbReference>
<gene>
    <name evidence="2" type="primary">hutG</name>
    <name evidence="2" type="ORF">D4A92_06825</name>
</gene>
<feature type="region of interest" description="Disordered" evidence="1">
    <location>
        <begin position="273"/>
        <end position="306"/>
    </location>
</feature>